<dbReference type="NCBIfam" id="NF006823">
    <property type="entry name" value="PRK09344.1-5"/>
    <property type="match status" value="1"/>
</dbReference>
<comment type="pathway">
    <text evidence="1 10">Carbohydrate biosynthesis; gluconeogenesis.</text>
</comment>
<dbReference type="GO" id="GO:0046872">
    <property type="term" value="F:metal ion binding"/>
    <property type="evidence" value="ECO:0007669"/>
    <property type="project" value="UniProtKB-KW"/>
</dbReference>
<dbReference type="GO" id="GO:0005829">
    <property type="term" value="C:cytosol"/>
    <property type="evidence" value="ECO:0007669"/>
    <property type="project" value="TreeGrafter"/>
</dbReference>
<dbReference type="Gene3D" id="3.90.228.20">
    <property type="match status" value="1"/>
</dbReference>
<dbReference type="InterPro" id="IPR008210">
    <property type="entry name" value="PEP_carboxykinase_N"/>
</dbReference>
<comment type="caution">
    <text evidence="10">Lacks conserved residue(s) required for the propagation of feature annotation.</text>
</comment>
<keyword evidence="4 10" id="KW-0312">Gluconeogenesis</keyword>
<dbReference type="PANTHER" id="PTHR30031">
    <property type="entry name" value="PHOSPHOENOLPYRUVATE CARBOXYKINASE ATP"/>
    <property type="match status" value="1"/>
</dbReference>
<dbReference type="STRING" id="1232683.ADIMK_2262"/>
<dbReference type="PIRSF" id="PIRSF006294">
    <property type="entry name" value="PEP_crbxkin"/>
    <property type="match status" value="1"/>
</dbReference>
<evidence type="ECO:0000256" key="10">
    <source>
        <dbReference type="HAMAP-Rule" id="MF_00453"/>
    </source>
</evidence>
<dbReference type="Proteomes" id="UP000028252">
    <property type="component" value="Unassembled WGS sequence"/>
</dbReference>
<name>A0A081FY78_9GAMM</name>
<feature type="binding site" evidence="10">
    <location>
        <begin position="221"/>
        <end position="229"/>
    </location>
    <ligand>
        <name>ATP</name>
        <dbReference type="ChEBI" id="CHEBI:30616"/>
    </ligand>
</feature>
<feature type="binding site" evidence="10">
    <location>
        <position position="186"/>
    </location>
    <ligand>
        <name>ATP</name>
        <dbReference type="ChEBI" id="CHEBI:30616"/>
    </ligand>
</feature>
<evidence type="ECO:0000256" key="4">
    <source>
        <dbReference type="ARBA" id="ARBA00022432"/>
    </source>
</evidence>
<feature type="binding site" evidence="10">
    <location>
        <position position="270"/>
    </location>
    <ligand>
        <name>ATP</name>
        <dbReference type="ChEBI" id="CHEBI:30616"/>
    </ligand>
</feature>
<dbReference type="InterPro" id="IPR001272">
    <property type="entry name" value="PEP_carboxykinase_ATP"/>
</dbReference>
<comment type="cofactor">
    <cofactor evidence="10">
        <name>Mn(2+)</name>
        <dbReference type="ChEBI" id="CHEBI:29035"/>
    </cofactor>
    <text evidence="10">Binds 1 Mn(2+) ion per subunit.</text>
</comment>
<keyword evidence="10" id="KW-0464">Manganese</keyword>
<dbReference type="EC" id="4.1.1.49" evidence="3 10"/>
<evidence type="ECO:0000313" key="12">
    <source>
        <dbReference type="Proteomes" id="UP000028252"/>
    </source>
</evidence>
<protein>
    <recommendedName>
        <fullName evidence="3 10">Phosphoenolpyruvate carboxykinase (ATP)</fullName>
        <shortName evidence="10">PCK</shortName>
        <shortName evidence="10">PEP carboxykinase</shortName>
        <shortName evidence="10">PEPCK</shortName>
        <ecNumber evidence="3 10">4.1.1.49</ecNumber>
    </recommendedName>
</protein>
<evidence type="ECO:0000256" key="7">
    <source>
        <dbReference type="ARBA" id="ARBA00022840"/>
    </source>
</evidence>
<sequence>MTTENVNRVHVNPSPAELVELAISRNEGVLADTGALVVTTGKRTGRSPMDRYIVEEPSTADSIDWGSINRPFDADKFDDLWDRVEAYLADQEHYVSHVHVGSDPSHYLPVKMSTQTAWQNLFGLNLFIRPHEYNPKGKEEWQILNVAGFECVPERDGTNSDGCVILNFAKRKVLIAGMRYAGEMKKAMFSVQNFLLPEKDVLPMHCSANIGEDGSTTLFFGLSGTGKTTLSADPTRYLIGDDEHGWGKGVVFNIEGGCYAKTINLSKKNEPIIWDAIRFGAIVENVHLDAKRHADYNDTHLTENGRCAYPLEHVEKRSATNMGGEPDSIVFLTCDLTGVLPPVSVLTKEAAAYHFLSGYTALVGSTEMGSGGGIKSTFSTCFGAPFFPRPAHVYADLLIKRIEEFGSRVYLVNTGWTGGSYGTGERFSIPTTRGIISAIQSGALKDCETEYLPGINLSVPVEVPGVDTALLNPRKTWADPAAYDAAAAKLVEQFVTNFKKFDGVSEAIVDAGPKF</sequence>
<keyword evidence="5 10" id="KW-0547">Nucleotide-binding</keyword>
<comment type="similarity">
    <text evidence="2 10">Belongs to the phosphoenolpyruvate carboxykinase (ATP) family.</text>
</comment>
<dbReference type="OrthoDB" id="9806325at2"/>
<comment type="subcellular location">
    <subcellularLocation>
        <location evidence="10">Cytoplasm</location>
    </subcellularLocation>
</comment>
<dbReference type="PROSITE" id="PS00532">
    <property type="entry name" value="PEPCK_ATP"/>
    <property type="match status" value="1"/>
</dbReference>
<dbReference type="NCBIfam" id="NF006821">
    <property type="entry name" value="PRK09344.1-3"/>
    <property type="match status" value="1"/>
</dbReference>
<dbReference type="NCBIfam" id="NF006820">
    <property type="entry name" value="PRK09344.1-2"/>
    <property type="match status" value="1"/>
</dbReference>
<dbReference type="eggNOG" id="COG1866">
    <property type="taxonomic scope" value="Bacteria"/>
</dbReference>
<feature type="binding site" evidence="10">
    <location>
        <position position="205"/>
    </location>
    <ligand>
        <name>ATP</name>
        <dbReference type="ChEBI" id="CHEBI:30616"/>
    </ligand>
</feature>
<reference evidence="11 12" key="1">
    <citation type="submission" date="2014-04" db="EMBL/GenBank/DDBJ databases">
        <title>Marinobacterium kochiensis sp. nov., isolated from sediment sample collected from Kochi backwaters in Kerala, India.</title>
        <authorList>
            <person name="Singh A."/>
            <person name="Pinnaka A.K."/>
        </authorList>
    </citation>
    <scope>NUCLEOTIDE SEQUENCE [LARGE SCALE GENOMIC DNA]</scope>
    <source>
        <strain evidence="11 12">AK27</strain>
    </source>
</reference>
<feature type="binding site" evidence="10">
    <location>
        <position position="306"/>
    </location>
    <ligand>
        <name>ATP</name>
        <dbReference type="ChEBI" id="CHEBI:30616"/>
    </ligand>
</feature>
<dbReference type="InterPro" id="IPR015994">
    <property type="entry name" value="PEPCK_ATP_CS"/>
</dbReference>
<evidence type="ECO:0000256" key="9">
    <source>
        <dbReference type="ARBA" id="ARBA00047371"/>
    </source>
</evidence>
<keyword evidence="10" id="KW-0963">Cytoplasm</keyword>
<evidence type="ECO:0000256" key="1">
    <source>
        <dbReference type="ARBA" id="ARBA00004742"/>
    </source>
</evidence>
<dbReference type="SUPFAM" id="SSF53795">
    <property type="entry name" value="PEP carboxykinase-like"/>
    <property type="match status" value="1"/>
</dbReference>
<dbReference type="Gene3D" id="3.40.449.10">
    <property type="entry name" value="Phosphoenolpyruvate Carboxykinase, domain 1"/>
    <property type="match status" value="1"/>
</dbReference>
<keyword evidence="6 10" id="KW-0210">Decarboxylase</keyword>
<dbReference type="EMBL" id="JMQN01000036">
    <property type="protein sequence ID" value="KEA63483.1"/>
    <property type="molecule type" value="Genomic_DNA"/>
</dbReference>
<feature type="binding site" evidence="10">
    <location>
        <position position="46"/>
    </location>
    <ligand>
        <name>substrate</name>
    </ligand>
</feature>
<keyword evidence="7 10" id="KW-0067">ATP-binding</keyword>
<dbReference type="PANTHER" id="PTHR30031:SF0">
    <property type="entry name" value="PHOSPHOENOLPYRUVATE CARBOXYKINASE (ATP)"/>
    <property type="match status" value="1"/>
</dbReference>
<feature type="binding site" evidence="10">
    <location>
        <position position="205"/>
    </location>
    <ligand>
        <name>Mn(2+)</name>
        <dbReference type="ChEBI" id="CHEBI:29035"/>
    </ligand>
</feature>
<comment type="function">
    <text evidence="10">Involved in the gluconeogenesis. Catalyzes the conversion of oxaloacetate (OAA) to phosphoenolpyruvate (PEP) through direct phosphoryl transfer between the nucleoside triphosphate and OAA.</text>
</comment>
<evidence type="ECO:0000256" key="6">
    <source>
        <dbReference type="ARBA" id="ARBA00022793"/>
    </source>
</evidence>
<keyword evidence="8 10" id="KW-0456">Lyase</keyword>
<comment type="subunit">
    <text evidence="10">Monomer.</text>
</comment>
<evidence type="ECO:0000313" key="11">
    <source>
        <dbReference type="EMBL" id="KEA63483.1"/>
    </source>
</evidence>
<keyword evidence="11" id="KW-0418">Kinase</keyword>
<dbReference type="NCBIfam" id="TIGR00224">
    <property type="entry name" value="pckA"/>
    <property type="match status" value="1"/>
</dbReference>
<evidence type="ECO:0000256" key="5">
    <source>
        <dbReference type="ARBA" id="ARBA00022741"/>
    </source>
</evidence>
<dbReference type="GO" id="GO:0005524">
    <property type="term" value="F:ATP binding"/>
    <property type="evidence" value="ECO:0007669"/>
    <property type="project" value="UniProtKB-UniRule"/>
</dbReference>
<keyword evidence="11" id="KW-0670">Pyruvate</keyword>
<dbReference type="Pfam" id="PF01293">
    <property type="entry name" value="PEPCK_ATP"/>
    <property type="match status" value="1"/>
</dbReference>
<dbReference type="GO" id="GO:0016301">
    <property type="term" value="F:kinase activity"/>
    <property type="evidence" value="ECO:0007669"/>
    <property type="project" value="UniProtKB-KW"/>
</dbReference>
<dbReference type="GO" id="GO:0004612">
    <property type="term" value="F:phosphoenolpyruvate carboxykinase (ATP) activity"/>
    <property type="evidence" value="ECO:0007669"/>
    <property type="project" value="UniProtKB-UniRule"/>
</dbReference>
<evidence type="ECO:0000256" key="3">
    <source>
        <dbReference type="ARBA" id="ARBA00012363"/>
    </source>
</evidence>
<dbReference type="Gene3D" id="2.170.8.10">
    <property type="entry name" value="Phosphoenolpyruvate Carboxykinase, domain 2"/>
    <property type="match status" value="1"/>
</dbReference>
<dbReference type="InterPro" id="IPR013035">
    <property type="entry name" value="PEP_carboxykinase_C"/>
</dbReference>
<comment type="catalytic activity">
    <reaction evidence="9 10">
        <text>oxaloacetate + ATP = phosphoenolpyruvate + ADP + CO2</text>
        <dbReference type="Rhea" id="RHEA:18617"/>
        <dbReference type="ChEBI" id="CHEBI:16452"/>
        <dbReference type="ChEBI" id="CHEBI:16526"/>
        <dbReference type="ChEBI" id="CHEBI:30616"/>
        <dbReference type="ChEBI" id="CHEBI:58702"/>
        <dbReference type="ChEBI" id="CHEBI:456216"/>
        <dbReference type="EC" id="4.1.1.49"/>
    </reaction>
</comment>
<dbReference type="UniPathway" id="UPA00138"/>
<feature type="binding site" evidence="10">
    <location>
        <position position="432"/>
    </location>
    <ligand>
        <name>ATP</name>
        <dbReference type="ChEBI" id="CHEBI:30616"/>
    </ligand>
</feature>
<dbReference type="GO" id="GO:0006094">
    <property type="term" value="P:gluconeogenesis"/>
    <property type="evidence" value="ECO:0007669"/>
    <property type="project" value="UniProtKB-UniRule"/>
</dbReference>
<feature type="binding site" evidence="10">
    <location>
        <position position="186"/>
    </location>
    <ligand>
        <name>substrate</name>
    </ligand>
</feature>
<feature type="binding site" evidence="10">
    <location>
        <position position="242"/>
    </location>
    <ligand>
        <name>Mn(2+)</name>
        <dbReference type="ChEBI" id="CHEBI:29035"/>
    </ligand>
</feature>
<dbReference type="HAMAP" id="MF_00453">
    <property type="entry name" value="PEPCK_ATP"/>
    <property type="match status" value="1"/>
</dbReference>
<dbReference type="AlphaFoldDB" id="A0A081FY78"/>
<keyword evidence="10" id="KW-0479">Metal-binding</keyword>
<comment type="caution">
    <text evidence="11">The sequence shown here is derived from an EMBL/GenBank/DDBJ whole genome shotgun (WGS) entry which is preliminary data.</text>
</comment>
<organism evidence="11 12">
    <name type="scientific">Marinobacterium lacunae</name>
    <dbReference type="NCBI Taxonomy" id="1232683"/>
    <lineage>
        <taxon>Bacteria</taxon>
        <taxon>Pseudomonadati</taxon>
        <taxon>Pseudomonadota</taxon>
        <taxon>Gammaproteobacteria</taxon>
        <taxon>Oceanospirillales</taxon>
        <taxon>Oceanospirillaceae</taxon>
        <taxon>Marinobacterium</taxon>
    </lineage>
</organism>
<dbReference type="SUPFAM" id="SSF68923">
    <property type="entry name" value="PEP carboxykinase N-terminal domain"/>
    <property type="match status" value="1"/>
</dbReference>
<evidence type="ECO:0000256" key="2">
    <source>
        <dbReference type="ARBA" id="ARBA00006052"/>
    </source>
</evidence>
<evidence type="ECO:0000256" key="8">
    <source>
        <dbReference type="ARBA" id="ARBA00023239"/>
    </source>
</evidence>
<feature type="binding site" evidence="10">
    <location>
        <position position="306"/>
    </location>
    <ligand>
        <name>substrate</name>
    </ligand>
</feature>
<gene>
    <name evidence="10" type="primary">pckA</name>
    <name evidence="11" type="ORF">ADIMK_2262</name>
</gene>
<keyword evidence="11" id="KW-0808">Transferase</keyword>
<accession>A0A081FY78</accession>
<feature type="binding site" evidence="10">
    <location>
        <position position="186"/>
    </location>
    <ligand>
        <name>Mn(2+)</name>
        <dbReference type="ChEBI" id="CHEBI:29035"/>
    </ligand>
</feature>
<feature type="binding site" evidence="10">
    <location>
        <position position="180"/>
    </location>
    <ligand>
        <name>substrate</name>
    </ligand>
</feature>
<keyword evidence="12" id="KW-1185">Reference proteome</keyword>
<dbReference type="PATRIC" id="fig|1232683.4.peg.2221"/>
<proteinExistence type="inferred from homology"/>